<keyword evidence="5" id="KW-1185">Reference proteome</keyword>
<dbReference type="OMA" id="SHIGACL"/>
<organism evidence="3">
    <name type="scientific">Capitella teleta</name>
    <name type="common">Polychaete worm</name>
    <dbReference type="NCBI Taxonomy" id="283909"/>
    <lineage>
        <taxon>Eukaryota</taxon>
        <taxon>Metazoa</taxon>
        <taxon>Spiralia</taxon>
        <taxon>Lophotrochozoa</taxon>
        <taxon>Annelida</taxon>
        <taxon>Polychaeta</taxon>
        <taxon>Sedentaria</taxon>
        <taxon>Scolecida</taxon>
        <taxon>Capitellidae</taxon>
        <taxon>Capitella</taxon>
    </lineage>
</organism>
<sequence length="173" mass="19119">MPDPPPNAFSPLYEGLSPEDKRRYAEKCKQLGVVDPYLLPHGAMTPVALCQELPEVTFADIYIYLIQFPSSYMGERKAYKSLDAYKFFLAGKVGDVKVWKKCGSGGGKSIFIIRARCGHSMRMREKPLSLWVAVKEDATVLTGHCDCTAGTCEACSHVAATLFFISKASELIQ</sequence>
<reference evidence="3 5" key="2">
    <citation type="journal article" date="2013" name="Nature">
        <title>Insights into bilaterian evolution from three spiralian genomes.</title>
        <authorList>
            <person name="Simakov O."/>
            <person name="Marletaz F."/>
            <person name="Cho S.J."/>
            <person name="Edsinger-Gonzales E."/>
            <person name="Havlak P."/>
            <person name="Hellsten U."/>
            <person name="Kuo D.H."/>
            <person name="Larsson T."/>
            <person name="Lv J."/>
            <person name="Arendt D."/>
            <person name="Savage R."/>
            <person name="Osoegawa K."/>
            <person name="de Jong P."/>
            <person name="Grimwood J."/>
            <person name="Chapman J.A."/>
            <person name="Shapiro H."/>
            <person name="Aerts A."/>
            <person name="Otillar R.P."/>
            <person name="Terry A.Y."/>
            <person name="Boore J.L."/>
            <person name="Grigoriev I.V."/>
            <person name="Lindberg D.R."/>
            <person name="Seaver E.C."/>
            <person name="Weisblat D.A."/>
            <person name="Putnam N.H."/>
            <person name="Rokhsar D.S."/>
        </authorList>
    </citation>
    <scope>NUCLEOTIDE SEQUENCE</scope>
    <source>
        <strain evidence="3 5">I ESC-2004</strain>
    </source>
</reference>
<feature type="domain" description="SWIM-type" evidence="2">
    <location>
        <begin position="130"/>
        <end position="166"/>
    </location>
</feature>
<proteinExistence type="predicted"/>
<dbReference type="PANTHER" id="PTHR47526:SF3">
    <property type="entry name" value="PHD-TYPE DOMAIN-CONTAINING PROTEIN"/>
    <property type="match status" value="1"/>
</dbReference>
<dbReference type="EnsemblMetazoa" id="CapteT197438">
    <property type="protein sequence ID" value="CapteP197438"/>
    <property type="gene ID" value="CapteG197438"/>
</dbReference>
<evidence type="ECO:0000313" key="3">
    <source>
        <dbReference type="EMBL" id="ELU16457.1"/>
    </source>
</evidence>
<dbReference type="EMBL" id="AMQN01036804">
    <property type="status" value="NOT_ANNOTATED_CDS"/>
    <property type="molecule type" value="Genomic_DNA"/>
</dbReference>
<dbReference type="Proteomes" id="UP000014760">
    <property type="component" value="Unassembled WGS sequence"/>
</dbReference>
<reference evidence="5" key="1">
    <citation type="submission" date="2012-12" db="EMBL/GenBank/DDBJ databases">
        <authorList>
            <person name="Hellsten U."/>
            <person name="Grimwood J."/>
            <person name="Chapman J.A."/>
            <person name="Shapiro H."/>
            <person name="Aerts A."/>
            <person name="Otillar R.P."/>
            <person name="Terry A.Y."/>
            <person name="Boore J.L."/>
            <person name="Simakov O."/>
            <person name="Marletaz F."/>
            <person name="Cho S.-J."/>
            <person name="Edsinger-Gonzales E."/>
            <person name="Havlak P."/>
            <person name="Kuo D.-H."/>
            <person name="Larsson T."/>
            <person name="Lv J."/>
            <person name="Arendt D."/>
            <person name="Savage R."/>
            <person name="Osoegawa K."/>
            <person name="de Jong P."/>
            <person name="Lindberg D.R."/>
            <person name="Seaver E.C."/>
            <person name="Weisblat D.A."/>
            <person name="Putnam N.H."/>
            <person name="Grigoriev I.V."/>
            <person name="Rokhsar D.S."/>
        </authorList>
    </citation>
    <scope>NUCLEOTIDE SEQUENCE</scope>
    <source>
        <strain evidence="5">I ESC-2004</strain>
    </source>
</reference>
<evidence type="ECO:0000259" key="2">
    <source>
        <dbReference type="PROSITE" id="PS50966"/>
    </source>
</evidence>
<evidence type="ECO:0000256" key="1">
    <source>
        <dbReference type="PROSITE-ProRule" id="PRU00325"/>
    </source>
</evidence>
<dbReference type="PANTHER" id="PTHR47526">
    <property type="entry name" value="ATP-DEPENDENT DNA HELICASE"/>
    <property type="match status" value="1"/>
</dbReference>
<dbReference type="EMBL" id="KB293161">
    <property type="protein sequence ID" value="ELU16457.1"/>
    <property type="molecule type" value="Genomic_DNA"/>
</dbReference>
<dbReference type="PROSITE" id="PS50966">
    <property type="entry name" value="ZF_SWIM"/>
    <property type="match status" value="1"/>
</dbReference>
<evidence type="ECO:0000313" key="5">
    <source>
        <dbReference type="Proteomes" id="UP000014760"/>
    </source>
</evidence>
<dbReference type="GO" id="GO:0008270">
    <property type="term" value="F:zinc ion binding"/>
    <property type="evidence" value="ECO:0007669"/>
    <property type="project" value="UniProtKB-KW"/>
</dbReference>
<name>R7VD03_CAPTE</name>
<feature type="non-terminal residue" evidence="3">
    <location>
        <position position="173"/>
    </location>
</feature>
<dbReference type="STRING" id="283909.R7VD03"/>
<accession>R7VD03</accession>
<gene>
    <name evidence="3" type="ORF">CAPTEDRAFT_197438</name>
</gene>
<keyword evidence="1" id="KW-0862">Zinc</keyword>
<dbReference type="OrthoDB" id="6088320at2759"/>
<reference evidence="4" key="3">
    <citation type="submission" date="2015-06" db="UniProtKB">
        <authorList>
            <consortium name="EnsemblMetazoa"/>
        </authorList>
    </citation>
    <scope>IDENTIFICATION</scope>
</reference>
<keyword evidence="1" id="KW-0863">Zinc-finger</keyword>
<dbReference type="InterPro" id="IPR007527">
    <property type="entry name" value="Znf_SWIM"/>
</dbReference>
<evidence type="ECO:0000313" key="4">
    <source>
        <dbReference type="EnsemblMetazoa" id="CapteP197438"/>
    </source>
</evidence>
<dbReference type="HOGENOM" id="CLU_1620586_0_0_1"/>
<protein>
    <recommendedName>
        <fullName evidence="2">SWIM-type domain-containing protein</fullName>
    </recommendedName>
</protein>
<dbReference type="AlphaFoldDB" id="R7VD03"/>
<keyword evidence="1" id="KW-0479">Metal-binding</keyword>